<dbReference type="OrthoDB" id="73875at2759"/>
<dbReference type="GO" id="GO:0006032">
    <property type="term" value="P:chitin catabolic process"/>
    <property type="evidence" value="ECO:0007669"/>
    <property type="project" value="UniProtKB-KW"/>
</dbReference>
<dbReference type="SUPFAM" id="SSF51445">
    <property type="entry name" value="(Trans)glycosidases"/>
    <property type="match status" value="1"/>
</dbReference>
<evidence type="ECO:0000256" key="6">
    <source>
        <dbReference type="ARBA" id="ARBA00023326"/>
    </source>
</evidence>
<proteinExistence type="inferred from homology"/>
<comment type="similarity">
    <text evidence="8">Belongs to the glycosyl hydrolase 18 family.</text>
</comment>
<evidence type="ECO:0000256" key="5">
    <source>
        <dbReference type="ARBA" id="ARBA00023295"/>
    </source>
</evidence>
<dbReference type="InterPro" id="IPR050314">
    <property type="entry name" value="Glycosyl_Hydrlase_18"/>
</dbReference>
<name>A0A4Y7TN72_COPMI</name>
<dbReference type="InterPro" id="IPR029070">
    <property type="entry name" value="Chitinase_insertion_sf"/>
</dbReference>
<dbReference type="InterPro" id="IPR017853">
    <property type="entry name" value="GH"/>
</dbReference>
<dbReference type="Gene3D" id="3.10.50.10">
    <property type="match status" value="1"/>
</dbReference>
<dbReference type="GO" id="GO:0000272">
    <property type="term" value="P:polysaccharide catabolic process"/>
    <property type="evidence" value="ECO:0007669"/>
    <property type="project" value="UniProtKB-KW"/>
</dbReference>
<keyword evidence="6" id="KW-0624">Polysaccharide degradation</keyword>
<keyword evidence="4" id="KW-0119">Carbohydrate metabolism</keyword>
<dbReference type="Pfam" id="PF00704">
    <property type="entry name" value="Glyco_hydro_18"/>
    <property type="match status" value="1"/>
</dbReference>
<evidence type="ECO:0000259" key="10">
    <source>
        <dbReference type="PROSITE" id="PS51910"/>
    </source>
</evidence>
<dbReference type="AlphaFoldDB" id="A0A4Y7TN72"/>
<dbReference type="PANTHER" id="PTHR11177">
    <property type="entry name" value="CHITINASE"/>
    <property type="match status" value="1"/>
</dbReference>
<feature type="domain" description="GH18" evidence="10">
    <location>
        <begin position="1"/>
        <end position="440"/>
    </location>
</feature>
<reference evidence="11 12" key="1">
    <citation type="journal article" date="2019" name="Nat. Ecol. Evol.">
        <title>Megaphylogeny resolves global patterns of mushroom evolution.</title>
        <authorList>
            <person name="Varga T."/>
            <person name="Krizsan K."/>
            <person name="Foldi C."/>
            <person name="Dima B."/>
            <person name="Sanchez-Garcia M."/>
            <person name="Sanchez-Ramirez S."/>
            <person name="Szollosi G.J."/>
            <person name="Szarkandi J.G."/>
            <person name="Papp V."/>
            <person name="Albert L."/>
            <person name="Andreopoulos W."/>
            <person name="Angelini C."/>
            <person name="Antonin V."/>
            <person name="Barry K.W."/>
            <person name="Bougher N.L."/>
            <person name="Buchanan P."/>
            <person name="Buyck B."/>
            <person name="Bense V."/>
            <person name="Catcheside P."/>
            <person name="Chovatia M."/>
            <person name="Cooper J."/>
            <person name="Damon W."/>
            <person name="Desjardin D."/>
            <person name="Finy P."/>
            <person name="Geml J."/>
            <person name="Haridas S."/>
            <person name="Hughes K."/>
            <person name="Justo A."/>
            <person name="Karasinski D."/>
            <person name="Kautmanova I."/>
            <person name="Kiss B."/>
            <person name="Kocsube S."/>
            <person name="Kotiranta H."/>
            <person name="LaButti K.M."/>
            <person name="Lechner B.E."/>
            <person name="Liimatainen K."/>
            <person name="Lipzen A."/>
            <person name="Lukacs Z."/>
            <person name="Mihaltcheva S."/>
            <person name="Morgado L.N."/>
            <person name="Niskanen T."/>
            <person name="Noordeloos M.E."/>
            <person name="Ohm R.A."/>
            <person name="Ortiz-Santana B."/>
            <person name="Ovrebo C."/>
            <person name="Racz N."/>
            <person name="Riley R."/>
            <person name="Savchenko A."/>
            <person name="Shiryaev A."/>
            <person name="Soop K."/>
            <person name="Spirin V."/>
            <person name="Szebenyi C."/>
            <person name="Tomsovsky M."/>
            <person name="Tulloss R.E."/>
            <person name="Uehling J."/>
            <person name="Grigoriev I.V."/>
            <person name="Vagvolgyi C."/>
            <person name="Papp T."/>
            <person name="Martin F.M."/>
            <person name="Miettinen O."/>
            <person name="Hibbett D.S."/>
            <person name="Nagy L.G."/>
        </authorList>
    </citation>
    <scope>NUCLEOTIDE SEQUENCE [LARGE SCALE GENOMIC DNA]</scope>
    <source>
        <strain evidence="11 12">FP101781</strain>
    </source>
</reference>
<dbReference type="PANTHER" id="PTHR11177:SF392">
    <property type="entry name" value="HAP41P"/>
    <property type="match status" value="1"/>
</dbReference>
<evidence type="ECO:0000256" key="3">
    <source>
        <dbReference type="ARBA" id="ARBA00023024"/>
    </source>
</evidence>
<keyword evidence="12" id="KW-1185">Reference proteome</keyword>
<keyword evidence="5 7" id="KW-0326">Glycosidase</keyword>
<comment type="catalytic activity">
    <reaction evidence="1">
        <text>Random endo-hydrolysis of N-acetyl-beta-D-glucosaminide (1-&gt;4)-beta-linkages in chitin and chitodextrins.</text>
        <dbReference type="EC" id="3.2.1.14"/>
    </reaction>
</comment>
<organism evidence="11 12">
    <name type="scientific">Coprinellus micaceus</name>
    <name type="common">Glistening ink-cap mushroom</name>
    <name type="synonym">Coprinus micaceus</name>
    <dbReference type="NCBI Taxonomy" id="71717"/>
    <lineage>
        <taxon>Eukaryota</taxon>
        <taxon>Fungi</taxon>
        <taxon>Dikarya</taxon>
        <taxon>Basidiomycota</taxon>
        <taxon>Agaricomycotina</taxon>
        <taxon>Agaricomycetes</taxon>
        <taxon>Agaricomycetidae</taxon>
        <taxon>Agaricales</taxon>
        <taxon>Agaricineae</taxon>
        <taxon>Psathyrellaceae</taxon>
        <taxon>Coprinellus</taxon>
    </lineage>
</organism>
<dbReference type="STRING" id="71717.A0A4Y7TN72"/>
<dbReference type="Proteomes" id="UP000298030">
    <property type="component" value="Unassembled WGS sequence"/>
</dbReference>
<evidence type="ECO:0000256" key="4">
    <source>
        <dbReference type="ARBA" id="ARBA00023277"/>
    </source>
</evidence>
<dbReference type="GO" id="GO:0008061">
    <property type="term" value="F:chitin binding"/>
    <property type="evidence" value="ECO:0007669"/>
    <property type="project" value="InterPro"/>
</dbReference>
<sequence>MAYYPDWVGGEFPPEKIDFSHYDWLDFAFALPNSRFELVWDDDEAPSLLSRLVAAAHATTTKVKLSIGGWTGSKYFSPAVATDDSRRIFANNILAVYNAYNLDGIDLDWEYPGHEGDDGNLYDPADTSNFLAFLKVLRTTLPPSAKISAAVQTLPFLGADGDPINDASEFGEVFDWILLMNYDTWESSSPPGPNAPLYDACNNSTQPASSASAGVVAWAKAGFPVSKLVLGLPSYGYVSRSSSERLRTRSPWDHSKSHHWWHEHEDDEKHHVHEDDEGEGDADWHWWSGHGGWGGDNHNGDEDDDEDDDDYGREGGYRPPKSPPANPDSTRPLTVVDSDGQVQFRDLVRQGVLIPSIGADGGVQYTPGGGFERYWDSCSETPFLRSTTPGQIVTYDDTESLALKARFAKEVGMMGVNIFDVHGDTEEHHLINAIRGAMGL</sequence>
<dbReference type="Gene3D" id="3.20.20.80">
    <property type="entry name" value="Glycosidases"/>
    <property type="match status" value="2"/>
</dbReference>
<dbReference type="PROSITE" id="PS01095">
    <property type="entry name" value="GH18_1"/>
    <property type="match status" value="1"/>
</dbReference>
<dbReference type="PROSITE" id="PS51910">
    <property type="entry name" value="GH18_2"/>
    <property type="match status" value="1"/>
</dbReference>
<keyword evidence="3" id="KW-0146">Chitin degradation</keyword>
<dbReference type="GO" id="GO:0008843">
    <property type="term" value="F:endochitinase activity"/>
    <property type="evidence" value="ECO:0007669"/>
    <property type="project" value="UniProtKB-EC"/>
</dbReference>
<evidence type="ECO:0000256" key="2">
    <source>
        <dbReference type="ARBA" id="ARBA00022801"/>
    </source>
</evidence>
<evidence type="ECO:0000256" key="1">
    <source>
        <dbReference type="ARBA" id="ARBA00000822"/>
    </source>
</evidence>
<evidence type="ECO:0000313" key="12">
    <source>
        <dbReference type="Proteomes" id="UP000298030"/>
    </source>
</evidence>
<dbReference type="SMART" id="SM00636">
    <property type="entry name" value="Glyco_18"/>
    <property type="match status" value="1"/>
</dbReference>
<keyword evidence="2 7" id="KW-0378">Hydrolase</keyword>
<evidence type="ECO:0000256" key="7">
    <source>
        <dbReference type="RuleBase" id="RU000489"/>
    </source>
</evidence>
<evidence type="ECO:0000256" key="9">
    <source>
        <dbReference type="SAM" id="MobiDB-lite"/>
    </source>
</evidence>
<dbReference type="InterPro" id="IPR001223">
    <property type="entry name" value="Glyco_hydro18_cat"/>
</dbReference>
<evidence type="ECO:0000313" key="11">
    <source>
        <dbReference type="EMBL" id="TEB35630.1"/>
    </source>
</evidence>
<dbReference type="InterPro" id="IPR011583">
    <property type="entry name" value="Chitinase_II/V-like_cat"/>
</dbReference>
<dbReference type="InterPro" id="IPR001579">
    <property type="entry name" value="Glyco_hydro_18_chit_AS"/>
</dbReference>
<dbReference type="EMBL" id="QPFP01000007">
    <property type="protein sequence ID" value="TEB35630.1"/>
    <property type="molecule type" value="Genomic_DNA"/>
</dbReference>
<feature type="compositionally biased region" description="Acidic residues" evidence="9">
    <location>
        <begin position="301"/>
        <end position="311"/>
    </location>
</feature>
<gene>
    <name evidence="11" type="ORF">FA13DRAFT_1788247</name>
</gene>
<feature type="region of interest" description="Disordered" evidence="9">
    <location>
        <begin position="295"/>
        <end position="335"/>
    </location>
</feature>
<comment type="caution">
    <text evidence="11">The sequence shown here is derived from an EMBL/GenBank/DDBJ whole genome shotgun (WGS) entry which is preliminary data.</text>
</comment>
<accession>A0A4Y7TN72</accession>
<protein>
    <submittedName>
        <fullName evidence="11">Glycoside hydrolase family 18 protein</fullName>
    </submittedName>
</protein>
<evidence type="ECO:0000256" key="8">
    <source>
        <dbReference type="RuleBase" id="RU004453"/>
    </source>
</evidence>
<dbReference type="GO" id="GO:0005576">
    <property type="term" value="C:extracellular region"/>
    <property type="evidence" value="ECO:0007669"/>
    <property type="project" value="TreeGrafter"/>
</dbReference>